<keyword evidence="4 6" id="KW-1133">Transmembrane helix</keyword>
<evidence type="ECO:0000313" key="8">
    <source>
        <dbReference type="Proteomes" id="UP001238215"/>
    </source>
</evidence>
<feature type="transmembrane region" description="Helical" evidence="6">
    <location>
        <begin position="387"/>
        <end position="407"/>
    </location>
</feature>
<feature type="transmembrane region" description="Helical" evidence="6">
    <location>
        <begin position="220"/>
        <end position="242"/>
    </location>
</feature>
<evidence type="ECO:0000256" key="6">
    <source>
        <dbReference type="SAM" id="Phobius"/>
    </source>
</evidence>
<proteinExistence type="predicted"/>
<evidence type="ECO:0000256" key="3">
    <source>
        <dbReference type="ARBA" id="ARBA00022692"/>
    </source>
</evidence>
<protein>
    <recommendedName>
        <fullName evidence="9">Oligosaccharide flippase family protein</fullName>
    </recommendedName>
</protein>
<evidence type="ECO:0000256" key="1">
    <source>
        <dbReference type="ARBA" id="ARBA00004651"/>
    </source>
</evidence>
<evidence type="ECO:0008006" key="9">
    <source>
        <dbReference type="Google" id="ProtNLM"/>
    </source>
</evidence>
<keyword evidence="3 6" id="KW-0812">Transmembrane</keyword>
<dbReference type="GO" id="GO:0005886">
    <property type="term" value="C:plasma membrane"/>
    <property type="evidence" value="ECO:0007669"/>
    <property type="project" value="UniProtKB-SubCell"/>
</dbReference>
<dbReference type="InterPro" id="IPR050833">
    <property type="entry name" value="Poly_Biosynth_Transport"/>
</dbReference>
<dbReference type="EMBL" id="JAVBZS010000009">
    <property type="protein sequence ID" value="MDP8589401.1"/>
    <property type="molecule type" value="Genomic_DNA"/>
</dbReference>
<feature type="transmembrane region" description="Helical" evidence="6">
    <location>
        <begin position="181"/>
        <end position="200"/>
    </location>
</feature>
<organism evidence="7 8">
    <name type="scientific">Enterococcus lactis</name>
    <dbReference type="NCBI Taxonomy" id="357441"/>
    <lineage>
        <taxon>Bacteria</taxon>
        <taxon>Bacillati</taxon>
        <taxon>Bacillota</taxon>
        <taxon>Bacilli</taxon>
        <taxon>Lactobacillales</taxon>
        <taxon>Enterococcaceae</taxon>
        <taxon>Enterococcus</taxon>
    </lineage>
</organism>
<evidence type="ECO:0000313" key="7">
    <source>
        <dbReference type="EMBL" id="MDP8589401.1"/>
    </source>
</evidence>
<keyword evidence="5 6" id="KW-0472">Membrane</keyword>
<evidence type="ECO:0000256" key="4">
    <source>
        <dbReference type="ARBA" id="ARBA00022989"/>
    </source>
</evidence>
<dbReference type="RefSeq" id="WP_025478856.1">
    <property type="nucleotide sequence ID" value="NZ_BNJX01000012.1"/>
</dbReference>
<gene>
    <name evidence="7" type="ORF">RAN64_04970</name>
</gene>
<feature type="transmembrane region" description="Helical" evidence="6">
    <location>
        <begin position="12"/>
        <end position="33"/>
    </location>
</feature>
<feature type="transmembrane region" description="Helical" evidence="6">
    <location>
        <begin position="297"/>
        <end position="316"/>
    </location>
</feature>
<dbReference type="Proteomes" id="UP001238215">
    <property type="component" value="Unassembled WGS sequence"/>
</dbReference>
<feature type="transmembrane region" description="Helical" evidence="6">
    <location>
        <begin position="156"/>
        <end position="175"/>
    </location>
</feature>
<feature type="transmembrane region" description="Helical" evidence="6">
    <location>
        <begin position="441"/>
        <end position="457"/>
    </location>
</feature>
<keyword evidence="8" id="KW-1185">Reference proteome</keyword>
<name>A0AAJ1SI39_9ENTE</name>
<feature type="transmembrane region" description="Helical" evidence="6">
    <location>
        <begin position="45"/>
        <end position="67"/>
    </location>
</feature>
<dbReference type="AlphaFoldDB" id="A0AAJ1SI39"/>
<sequence length="476" mass="55412">MNTKAKMVFRNLYYTVGANFITLAISVLLNLFVPKLLGVREYSYWQLYVFYSSYVGFLHLGWIDGIYLKIGGEEYENLDKDNLGSQFWYLCLFETLLSVGVIIFSQFFMPPSYKKMILTLTAVVSVITIMKTFILYVLQSTNRIKEYAQLSRGDRYLYVIMIGMYFFIGGRNFFWLIILDIISKLIITLWGMMQISDMVWQRNILKFKSILREIVDNINIGSKLMLSSIAGMLIIGSIRFFVEQRWTIEIFGKLSFTLSISNMFLTFINAIGIVMFPLLRRSNKEKLPWLFKTIRDLFVPITYSFLIFYVPARYILSMWLPEYADSLQYMGILFPIVIYEGRMSLLINTYLKTIRKEKTILFVNILTLSLTLLFAIVIIFLVGNIMLAVGLILFSLALRCNLAEFFLCKYLDVKVGSKIILETVLTILFIIGNIVFDGGFLSMVVYLISFLVYIFIIRKNLVKSAKEFWHLMKADN</sequence>
<feature type="transmembrane region" description="Helical" evidence="6">
    <location>
        <begin position="328"/>
        <end position="347"/>
    </location>
</feature>
<accession>A0AAJ1SI39</accession>
<feature type="transmembrane region" description="Helical" evidence="6">
    <location>
        <begin position="87"/>
        <end position="109"/>
    </location>
</feature>
<keyword evidence="2" id="KW-1003">Cell membrane</keyword>
<feature type="transmembrane region" description="Helical" evidence="6">
    <location>
        <begin position="115"/>
        <end position="136"/>
    </location>
</feature>
<feature type="transmembrane region" description="Helical" evidence="6">
    <location>
        <begin position="419"/>
        <end position="435"/>
    </location>
</feature>
<dbReference type="GeneID" id="66498030"/>
<reference evidence="7 8" key="1">
    <citation type="submission" date="2023-08" db="EMBL/GenBank/DDBJ databases">
        <title>Whole genome sequencing of Enterococcus.</title>
        <authorList>
            <person name="Kaptchouang Tchatchouang C.D."/>
            <person name="Ateba C.N."/>
        </authorList>
    </citation>
    <scope>NUCLEOTIDE SEQUENCE [LARGE SCALE GENOMIC DNA]</scope>
    <source>
        <strain evidence="7 8">ENT3_CNKT_NWU</strain>
    </source>
</reference>
<feature type="transmembrane region" description="Helical" evidence="6">
    <location>
        <begin position="359"/>
        <end position="381"/>
    </location>
</feature>
<dbReference type="PANTHER" id="PTHR30250">
    <property type="entry name" value="PST FAMILY PREDICTED COLANIC ACID TRANSPORTER"/>
    <property type="match status" value="1"/>
</dbReference>
<comment type="subcellular location">
    <subcellularLocation>
        <location evidence="1">Cell membrane</location>
        <topology evidence="1">Multi-pass membrane protein</topology>
    </subcellularLocation>
</comment>
<evidence type="ECO:0000256" key="5">
    <source>
        <dbReference type="ARBA" id="ARBA00023136"/>
    </source>
</evidence>
<dbReference type="PANTHER" id="PTHR30250:SF11">
    <property type="entry name" value="O-ANTIGEN TRANSPORTER-RELATED"/>
    <property type="match status" value="1"/>
</dbReference>
<feature type="transmembrane region" description="Helical" evidence="6">
    <location>
        <begin position="254"/>
        <end position="276"/>
    </location>
</feature>
<evidence type="ECO:0000256" key="2">
    <source>
        <dbReference type="ARBA" id="ARBA00022475"/>
    </source>
</evidence>
<comment type="caution">
    <text evidence="7">The sequence shown here is derived from an EMBL/GenBank/DDBJ whole genome shotgun (WGS) entry which is preliminary data.</text>
</comment>